<keyword evidence="15 30" id="KW-1133">Transmembrane helix</keyword>
<dbReference type="InterPro" id="IPR023352">
    <property type="entry name" value="MAPEG-like_dom_sf"/>
</dbReference>
<evidence type="ECO:0000256" key="27">
    <source>
        <dbReference type="ARBA" id="ARBA00042011"/>
    </source>
</evidence>
<keyword evidence="16" id="KW-0560">Oxidoreductase</keyword>
<keyword evidence="13 30" id="KW-0812">Transmembrane</keyword>
<evidence type="ECO:0000256" key="26">
    <source>
        <dbReference type="ARBA" id="ARBA00041613"/>
    </source>
</evidence>
<dbReference type="GO" id="GO:0001516">
    <property type="term" value="P:prostaglandin biosynthetic process"/>
    <property type="evidence" value="ECO:0000318"/>
    <property type="project" value="GO_Central"/>
</dbReference>
<evidence type="ECO:0000256" key="30">
    <source>
        <dbReference type="SAM" id="Phobius"/>
    </source>
</evidence>
<evidence type="ECO:0000256" key="1">
    <source>
        <dbReference type="ARBA" id="ARBA00001955"/>
    </source>
</evidence>
<keyword evidence="14" id="KW-0276">Fatty acid metabolism</keyword>
<evidence type="ECO:0000256" key="19">
    <source>
        <dbReference type="ARBA" id="ARBA00023160"/>
    </source>
</evidence>
<evidence type="ECO:0000256" key="4">
    <source>
        <dbReference type="ARBA" id="ARBA00004702"/>
    </source>
</evidence>
<dbReference type="AGR" id="Xenbase:XB-GENE-17332841"/>
<evidence type="ECO:0000256" key="25">
    <source>
        <dbReference type="ARBA" id="ARBA00039926"/>
    </source>
</evidence>
<evidence type="ECO:0000256" key="10">
    <source>
        <dbReference type="ARBA" id="ARBA00022516"/>
    </source>
</evidence>
<dbReference type="InterPro" id="IPR001129">
    <property type="entry name" value="Membr-assoc_MAPEG"/>
</dbReference>
<dbReference type="SUPFAM" id="SSF161084">
    <property type="entry name" value="MAPEG domain-like"/>
    <property type="match status" value="1"/>
</dbReference>
<comment type="pathway">
    <text evidence="4">Lipid metabolism; prostaglandin biosynthesis.</text>
</comment>
<feature type="transmembrane region" description="Helical" evidence="30">
    <location>
        <begin position="132"/>
        <end position="152"/>
    </location>
</feature>
<name>A0A8J1LFV8_XENLA</name>
<dbReference type="GO" id="GO:0050220">
    <property type="term" value="F:prostaglandin-E synthase activity"/>
    <property type="evidence" value="ECO:0000318"/>
    <property type="project" value="GO_Central"/>
</dbReference>
<evidence type="ECO:0000313" key="32">
    <source>
        <dbReference type="RefSeq" id="XP_018096868.1"/>
    </source>
</evidence>
<dbReference type="Proteomes" id="UP000186698">
    <property type="component" value="Chromosome 8L"/>
</dbReference>
<dbReference type="FunFam" id="1.20.120.550:FF:000002">
    <property type="entry name" value="Microsomal glutathione S-transferase 1"/>
    <property type="match status" value="1"/>
</dbReference>
<evidence type="ECO:0000256" key="9">
    <source>
        <dbReference type="ARBA" id="ARBA00022501"/>
    </source>
</evidence>
<comment type="catalytic activity">
    <reaction evidence="23">
        <text>2-glyceryl-prostaglandin H2 = 2-glyceryl-prostaglandin E2</text>
        <dbReference type="Rhea" id="RHEA:53324"/>
        <dbReference type="ChEBI" id="CHEBI:85166"/>
        <dbReference type="ChEBI" id="CHEBI:137172"/>
    </reaction>
    <physiologicalReaction direction="left-to-right" evidence="23">
        <dbReference type="Rhea" id="RHEA:53325"/>
    </physiologicalReaction>
</comment>
<feature type="transmembrane region" description="Helical" evidence="30">
    <location>
        <begin position="47"/>
        <end position="65"/>
    </location>
</feature>
<keyword evidence="18 30" id="KW-0472">Membrane</keyword>
<dbReference type="PANTHER" id="PTHR10689:SF9">
    <property type="entry name" value="PROSTAGLANDIN E SYNTHASE"/>
    <property type="match status" value="1"/>
</dbReference>
<reference evidence="32 33" key="1">
    <citation type="submission" date="2025-04" db="UniProtKB">
        <authorList>
            <consortium name="RefSeq"/>
        </authorList>
    </citation>
    <scope>IDENTIFICATION</scope>
    <source>
        <strain evidence="32 33">J_2021</strain>
        <tissue evidence="32 33">Erythrocytes</tissue>
    </source>
</reference>
<evidence type="ECO:0000256" key="24">
    <source>
        <dbReference type="ARBA" id="ARBA00036848"/>
    </source>
</evidence>
<comment type="similarity">
    <text evidence="5">Belongs to the MAPEG family.</text>
</comment>
<protein>
    <recommendedName>
        <fullName evidence="25">Prostaglandin E synthase</fullName>
        <ecNumber evidence="7">2.5.1.18</ecNumber>
        <ecNumber evidence="6">5.3.99.3</ecNumber>
    </recommendedName>
    <alternativeName>
        <fullName evidence="28">Glutathione peroxidase PTGES</fullName>
    </alternativeName>
    <alternativeName>
        <fullName evidence="27">Glutathione transferase PTGES</fullName>
    </alternativeName>
    <alternativeName>
        <fullName evidence="26">Microsomal prostaglandin E synthase 1</fullName>
    </alternativeName>
</protein>
<dbReference type="EC" id="2.5.1.18" evidence="7"/>
<gene>
    <name evidence="32 33 34" type="primary">ptges.L</name>
</gene>
<keyword evidence="19" id="KW-0275">Fatty acid biosynthesis</keyword>
<keyword evidence="20" id="KW-0413">Isomerase</keyword>
<dbReference type="InterPro" id="IPR040162">
    <property type="entry name" value="MGST1-like"/>
</dbReference>
<dbReference type="GO" id="GO:0016491">
    <property type="term" value="F:oxidoreductase activity"/>
    <property type="evidence" value="ECO:0007669"/>
    <property type="project" value="UniProtKB-KW"/>
</dbReference>
<keyword evidence="11" id="KW-0643">Prostaglandin biosynthesis</keyword>
<evidence type="ECO:0000313" key="31">
    <source>
        <dbReference type="Proteomes" id="UP000186698"/>
    </source>
</evidence>
<comment type="subcellular location">
    <subcellularLocation>
        <location evidence="3">Cytoplasm</location>
        <location evidence="3">Perinuclear region</location>
    </subcellularLocation>
    <subcellularLocation>
        <location evidence="2">Membrane</location>
        <topology evidence="2">Multi-pass membrane protein</topology>
    </subcellularLocation>
</comment>
<evidence type="ECO:0000256" key="21">
    <source>
        <dbReference type="ARBA" id="ARBA00023931"/>
    </source>
</evidence>
<feature type="transmembrane region" description="Helical" evidence="30">
    <location>
        <begin position="159"/>
        <end position="180"/>
    </location>
</feature>
<keyword evidence="8" id="KW-0963">Cytoplasm</keyword>
<organism evidence="31 33">
    <name type="scientific">Xenopus laevis</name>
    <name type="common">African clawed frog</name>
    <dbReference type="NCBI Taxonomy" id="8355"/>
    <lineage>
        <taxon>Eukaryota</taxon>
        <taxon>Metazoa</taxon>
        <taxon>Chordata</taxon>
        <taxon>Craniata</taxon>
        <taxon>Vertebrata</taxon>
        <taxon>Euteleostomi</taxon>
        <taxon>Amphibia</taxon>
        <taxon>Batrachia</taxon>
        <taxon>Anura</taxon>
        <taxon>Pipoidea</taxon>
        <taxon>Pipidae</taxon>
        <taxon>Xenopodinae</taxon>
        <taxon>Xenopus</taxon>
        <taxon>Xenopus</taxon>
    </lineage>
</organism>
<comment type="catalytic activity">
    <reaction evidence="24">
        <text>(5S)-hydroperoxy-(6E,8Z,11Z,14Z)-eicosatetraenoate + 2 glutathione = (5S)-hydroxy-(6E,8Z,11Z,14Z)-eicosatetraenoate + glutathione disulfide + H2O</text>
        <dbReference type="Rhea" id="RHEA:48620"/>
        <dbReference type="ChEBI" id="CHEBI:15377"/>
        <dbReference type="ChEBI" id="CHEBI:57450"/>
        <dbReference type="ChEBI" id="CHEBI:57925"/>
        <dbReference type="ChEBI" id="CHEBI:58297"/>
        <dbReference type="ChEBI" id="CHEBI:90632"/>
    </reaction>
</comment>
<dbReference type="RefSeq" id="XP_041428402.1">
    <property type="nucleotide sequence ID" value="XM_041572468.1"/>
</dbReference>
<evidence type="ECO:0000256" key="2">
    <source>
        <dbReference type="ARBA" id="ARBA00004141"/>
    </source>
</evidence>
<dbReference type="PANTHER" id="PTHR10689">
    <property type="entry name" value="MICROSOMAL GLUTATHIONE S-TRANSFERASE 1"/>
    <property type="match status" value="1"/>
</dbReference>
<dbReference type="OrthoDB" id="193139at2759"/>
<evidence type="ECO:0000256" key="18">
    <source>
        <dbReference type="ARBA" id="ARBA00023136"/>
    </source>
</evidence>
<comment type="function">
    <text evidence="29">Terminal enzyme of the cyclooxygenase (COX)-2-mediated prostaglandin E2 (PGE2) biosynthetic pathway. Catalyzes the glutathione-dependent oxidoreduction of prostaglandin endoperoxide H2 (PGH2) to prostaglandin E2 (PGE2) in response to inflammatory stimuli. Plays a key role in inflammation response, fever and pain. Also catalyzes the oxidoreduction of endocannabinoids into prostaglandin glycerol esters and PGG2 into 15-hydroperoxy-PGE2. In addition, displays low glutathione transferase and glutathione-dependent peroxidase activities, toward 1-chloro-2,4-dinitrobenzene and 5-hydroperoxyicosatetraenoic acid (5-HPETE), respectively.</text>
</comment>
<keyword evidence="17" id="KW-0443">Lipid metabolism</keyword>
<comment type="catalytic activity">
    <reaction evidence="22">
        <text>prostaglandin G2 = (15S)-15-hydroperoxy-prostaglandin E2</text>
        <dbReference type="Rhea" id="RHEA:64364"/>
        <dbReference type="ChEBI" id="CHEBI:82629"/>
        <dbReference type="ChEBI" id="CHEBI:152564"/>
    </reaction>
    <physiologicalReaction direction="left-to-right" evidence="22">
        <dbReference type="Rhea" id="RHEA:64365"/>
    </physiologicalReaction>
</comment>
<evidence type="ECO:0000256" key="16">
    <source>
        <dbReference type="ARBA" id="ARBA00023002"/>
    </source>
</evidence>
<dbReference type="Xenbase" id="XB-GENE-17332841">
    <property type="gene designation" value="ptges.L"/>
</dbReference>
<evidence type="ECO:0000256" key="5">
    <source>
        <dbReference type="ARBA" id="ARBA00010459"/>
    </source>
</evidence>
<dbReference type="GO" id="GO:0048471">
    <property type="term" value="C:perinuclear region of cytoplasm"/>
    <property type="evidence" value="ECO:0007669"/>
    <property type="project" value="UniProtKB-SubCell"/>
</dbReference>
<comment type="cofactor">
    <cofactor evidence="1">
        <name>glutathione</name>
        <dbReference type="ChEBI" id="CHEBI:57925"/>
    </cofactor>
</comment>
<dbReference type="GO" id="GO:0016020">
    <property type="term" value="C:membrane"/>
    <property type="evidence" value="ECO:0000318"/>
    <property type="project" value="GO_Central"/>
</dbReference>
<evidence type="ECO:0000256" key="23">
    <source>
        <dbReference type="ARBA" id="ARBA00036805"/>
    </source>
</evidence>
<dbReference type="Pfam" id="PF01124">
    <property type="entry name" value="MAPEG"/>
    <property type="match status" value="1"/>
</dbReference>
<evidence type="ECO:0000256" key="8">
    <source>
        <dbReference type="ARBA" id="ARBA00022490"/>
    </source>
</evidence>
<dbReference type="CTD" id="108704691"/>
<proteinExistence type="inferred from homology"/>
<evidence type="ECO:0000256" key="12">
    <source>
        <dbReference type="ARBA" id="ARBA00022679"/>
    </source>
</evidence>
<dbReference type="EC" id="5.3.99.3" evidence="6"/>
<evidence type="ECO:0000256" key="14">
    <source>
        <dbReference type="ARBA" id="ARBA00022832"/>
    </source>
</evidence>
<evidence type="ECO:0000256" key="28">
    <source>
        <dbReference type="ARBA" id="ARBA00042173"/>
    </source>
</evidence>
<evidence type="ECO:0000256" key="22">
    <source>
        <dbReference type="ARBA" id="ARBA00036040"/>
    </source>
</evidence>
<dbReference type="Gene3D" id="1.20.120.550">
    <property type="entry name" value="Membrane associated eicosanoid/glutathione metabolism-like domain"/>
    <property type="match status" value="1"/>
</dbReference>
<evidence type="ECO:0000313" key="34">
    <source>
        <dbReference type="Xenbase" id="XB-GENE-17332841"/>
    </source>
</evidence>
<evidence type="ECO:0000256" key="11">
    <source>
        <dbReference type="ARBA" id="ARBA00022585"/>
    </source>
</evidence>
<evidence type="ECO:0000256" key="13">
    <source>
        <dbReference type="ARBA" id="ARBA00022692"/>
    </source>
</evidence>
<evidence type="ECO:0000256" key="29">
    <source>
        <dbReference type="ARBA" id="ARBA00054772"/>
    </source>
</evidence>
<evidence type="ECO:0000256" key="17">
    <source>
        <dbReference type="ARBA" id="ARBA00023098"/>
    </source>
</evidence>
<keyword evidence="9" id="KW-0644">Prostaglandin metabolism</keyword>
<keyword evidence="31" id="KW-1185">Reference proteome</keyword>
<evidence type="ECO:0000256" key="7">
    <source>
        <dbReference type="ARBA" id="ARBA00012452"/>
    </source>
</evidence>
<dbReference type="KEGG" id="xla:108704691"/>
<sequence>MNENMQSPIEEIAMGQKQCWQGSRICSPQWKRSEWARRSRVGRGSSWVHGFTLLILKMYIIAVITGQIRLRKNAFANPEDAMRHGGIQYYRQDPDVERYRRAHNNDMENIYPFLFLGAVYSLLSPNPTIARIHFQIFFICRVLHTVAYVLALKPPTRSVAYIIAQLPCFSMVLQILYSVASFW</sequence>
<accession>A0A8J1LFV8</accession>
<dbReference type="AlphaFoldDB" id="A0A8J1LFV8"/>
<keyword evidence="12" id="KW-0808">Transferase</keyword>
<evidence type="ECO:0000256" key="15">
    <source>
        <dbReference type="ARBA" id="ARBA00022989"/>
    </source>
</evidence>
<keyword evidence="10" id="KW-0444">Lipid biosynthesis</keyword>
<dbReference type="GeneID" id="108704691"/>
<evidence type="ECO:0000313" key="33">
    <source>
        <dbReference type="RefSeq" id="XP_041428402.1"/>
    </source>
</evidence>
<evidence type="ECO:0000256" key="3">
    <source>
        <dbReference type="ARBA" id="ARBA00004556"/>
    </source>
</evidence>
<dbReference type="RefSeq" id="XP_018096868.1">
    <property type="nucleotide sequence ID" value="XM_018241379.2"/>
</dbReference>
<comment type="catalytic activity">
    <reaction evidence="21">
        <text>prostaglandin H2 = prostaglandin E2</text>
        <dbReference type="Rhea" id="RHEA:12893"/>
        <dbReference type="ChEBI" id="CHEBI:57405"/>
        <dbReference type="ChEBI" id="CHEBI:606564"/>
        <dbReference type="EC" id="5.3.99.3"/>
    </reaction>
    <physiologicalReaction direction="left-to-right" evidence="21">
        <dbReference type="Rhea" id="RHEA:12894"/>
    </physiologicalReaction>
</comment>
<evidence type="ECO:0000256" key="20">
    <source>
        <dbReference type="ARBA" id="ARBA00023235"/>
    </source>
</evidence>
<dbReference type="GO" id="GO:0004364">
    <property type="term" value="F:glutathione transferase activity"/>
    <property type="evidence" value="ECO:0007669"/>
    <property type="project" value="UniProtKB-EC"/>
</dbReference>
<evidence type="ECO:0000256" key="6">
    <source>
        <dbReference type="ARBA" id="ARBA00012203"/>
    </source>
</evidence>